<dbReference type="Gene3D" id="2.40.160.90">
    <property type="match status" value="1"/>
</dbReference>
<dbReference type="Pfam" id="PF08794">
    <property type="entry name" value="FHBP_C"/>
    <property type="match status" value="1"/>
</dbReference>
<keyword evidence="3" id="KW-0732">Signal</keyword>
<dbReference type="RefSeq" id="WP_077475601.1">
    <property type="nucleotide sequence ID" value="NZ_MLAH01000017.1"/>
</dbReference>
<evidence type="ECO:0000259" key="4">
    <source>
        <dbReference type="Pfam" id="PF08794"/>
    </source>
</evidence>
<evidence type="ECO:0000256" key="1">
    <source>
        <dbReference type="SAM" id="Coils"/>
    </source>
</evidence>
<name>A0A1V3L7P7_9PAST</name>
<dbReference type="InterPro" id="IPR011250">
    <property type="entry name" value="OMP/PagP_B-barrel"/>
</dbReference>
<organism evidence="5 6">
    <name type="scientific">Rodentibacter ratti</name>
    <dbReference type="NCBI Taxonomy" id="1906745"/>
    <lineage>
        <taxon>Bacteria</taxon>
        <taxon>Pseudomonadati</taxon>
        <taxon>Pseudomonadota</taxon>
        <taxon>Gammaproteobacteria</taxon>
        <taxon>Pasteurellales</taxon>
        <taxon>Pasteurellaceae</taxon>
        <taxon>Rodentibacter</taxon>
    </lineage>
</organism>
<evidence type="ECO:0000313" key="5">
    <source>
        <dbReference type="EMBL" id="OOF85865.1"/>
    </source>
</evidence>
<evidence type="ECO:0000313" key="6">
    <source>
        <dbReference type="Proteomes" id="UP000189549"/>
    </source>
</evidence>
<dbReference type="AlphaFoldDB" id="A0A1V3L7P7"/>
<accession>A0A1V3L7P7</accession>
<protein>
    <recommendedName>
        <fullName evidence="4">Factor H binding protein-like C-terminal domain-containing protein</fullName>
    </recommendedName>
</protein>
<dbReference type="InterPro" id="IPR014902">
    <property type="entry name" value="FHBP-like_C"/>
</dbReference>
<feature type="signal peptide" evidence="3">
    <location>
        <begin position="1"/>
        <end position="20"/>
    </location>
</feature>
<dbReference type="SUPFAM" id="SSF56925">
    <property type="entry name" value="OMPA-like"/>
    <property type="match status" value="1"/>
</dbReference>
<comment type="caution">
    <text evidence="5">The sequence shown here is derived from an EMBL/GenBank/DDBJ whole genome shotgun (WGS) entry which is preliminary data.</text>
</comment>
<evidence type="ECO:0000256" key="2">
    <source>
        <dbReference type="SAM" id="MobiDB-lite"/>
    </source>
</evidence>
<dbReference type="EMBL" id="MLAH01000017">
    <property type="protein sequence ID" value="OOF85865.1"/>
    <property type="molecule type" value="Genomic_DNA"/>
</dbReference>
<keyword evidence="1" id="KW-0175">Coiled coil</keyword>
<feature type="chain" id="PRO_5012844374" description="Factor H binding protein-like C-terminal domain-containing protein" evidence="3">
    <location>
        <begin position="21"/>
        <end position="402"/>
    </location>
</feature>
<evidence type="ECO:0000256" key="3">
    <source>
        <dbReference type="SAM" id="SignalP"/>
    </source>
</evidence>
<feature type="region of interest" description="Disordered" evidence="2">
    <location>
        <begin position="381"/>
        <end position="402"/>
    </location>
</feature>
<feature type="coiled-coil region" evidence="1">
    <location>
        <begin position="36"/>
        <end position="153"/>
    </location>
</feature>
<sequence>MNLFVKKTALAILVSLGIIACNSSGGGSASSGPANNPEQAKQIEALKKQLEAEQEAVKNAQTAVTSEQTKAKAAADKAAQDLAAAQKALQDAQNATTAEQVKAQAAANKAAQDLAAAQAQIVELEAELAPVRAEAERKRIAAIEEQRKFEELAKNAWRKLDSNNTSDKTVRSGGFFLDGNPFPLWDKVSGVNFGNEISDTVQRSSHTVKSDQRNAPAYYTGAYPSRSQYTFDVVTANYINQQYSTYANWAINDYAVTEKTPSGYMVRGQAYIETSPFYVALPTDPSYLDRAAGITATYKGKAIYKRSNRTGDFSLTADFDKGTVEGAITGGGSYALTLEKGKIKQSDNQIKFSGGVIITDNSSSYGSYDGIFAGPNAEEVVGTTTRPTSTREEISFGGKRQP</sequence>
<feature type="domain" description="Factor H binding protein-like C-terminal" evidence="4">
    <location>
        <begin position="295"/>
        <end position="383"/>
    </location>
</feature>
<gene>
    <name evidence="5" type="ORF">BKG93_04085</name>
</gene>
<dbReference type="PROSITE" id="PS51257">
    <property type="entry name" value="PROKAR_LIPOPROTEIN"/>
    <property type="match status" value="1"/>
</dbReference>
<dbReference type="Proteomes" id="UP000189549">
    <property type="component" value="Unassembled WGS sequence"/>
</dbReference>
<proteinExistence type="predicted"/>
<reference evidence="5 6" key="1">
    <citation type="submission" date="2016-10" db="EMBL/GenBank/DDBJ databases">
        <title>Rodentibacter gen. nov. and new species.</title>
        <authorList>
            <person name="Christensen H."/>
        </authorList>
    </citation>
    <scope>NUCLEOTIDE SEQUENCE [LARGE SCALE GENOMIC DNA]</scope>
    <source>
        <strain evidence="5 6">Ppn157</strain>
    </source>
</reference>